<dbReference type="Proteomes" id="UP000029833">
    <property type="component" value="Unassembled WGS sequence"/>
</dbReference>
<keyword evidence="4" id="KW-1185">Reference proteome</keyword>
<sequence length="166" mass="17657">MAAHPARTHDAHGGPPAWAAQPASTRTRPRTAGRLALGAFLAFAGISHLTTAREEFRAQVPTWVPLDPDTVVVASGVVEVALGAALIAVGGRHRAVVGWVVAAFFVAIFPGNISQLVTRTDAFGLDSDAARAVRLLFQPLLVVWALWSTGAWRAWREHRAKASAAR</sequence>
<feature type="transmembrane region" description="Helical" evidence="2">
    <location>
        <begin position="136"/>
        <end position="155"/>
    </location>
</feature>
<reference evidence="3 4" key="1">
    <citation type="submission" date="2013-10" db="EMBL/GenBank/DDBJ databases">
        <authorList>
            <person name="Wang G."/>
            <person name="Zhuang W."/>
        </authorList>
    </citation>
    <scope>NUCLEOTIDE SEQUENCE [LARGE SCALE GENOMIC DNA]</scope>
    <source>
        <strain evidence="3 4">DSM 20118</strain>
    </source>
</reference>
<evidence type="ECO:0000256" key="1">
    <source>
        <dbReference type="SAM" id="MobiDB-lite"/>
    </source>
</evidence>
<feature type="transmembrane region" description="Helical" evidence="2">
    <location>
        <begin position="32"/>
        <end position="50"/>
    </location>
</feature>
<dbReference type="OrthoDB" id="9788974at2"/>
<organism evidence="3 4">
    <name type="scientific">Cellulomonas cellasea DSM 20118</name>
    <dbReference type="NCBI Taxonomy" id="1408250"/>
    <lineage>
        <taxon>Bacteria</taxon>
        <taxon>Bacillati</taxon>
        <taxon>Actinomycetota</taxon>
        <taxon>Actinomycetes</taxon>
        <taxon>Micrococcales</taxon>
        <taxon>Cellulomonadaceae</taxon>
        <taxon>Cellulomonas</taxon>
    </lineage>
</organism>
<keyword evidence="2" id="KW-0472">Membrane</keyword>
<evidence type="ECO:0000313" key="4">
    <source>
        <dbReference type="Proteomes" id="UP000029833"/>
    </source>
</evidence>
<evidence type="ECO:0000256" key="2">
    <source>
        <dbReference type="SAM" id="Phobius"/>
    </source>
</evidence>
<accession>A0A0A0BC78</accession>
<dbReference type="PANTHER" id="PTHR36974:SF1">
    <property type="entry name" value="DOXX FAMILY MEMBRANE PROTEIN"/>
    <property type="match status" value="1"/>
</dbReference>
<keyword evidence="2" id="KW-0812">Transmembrane</keyword>
<feature type="region of interest" description="Disordered" evidence="1">
    <location>
        <begin position="1"/>
        <end position="25"/>
    </location>
</feature>
<dbReference type="RefSeq" id="WP_052103347.1">
    <property type="nucleotide sequence ID" value="NZ_AXNT01000004.1"/>
</dbReference>
<evidence type="ECO:0000313" key="3">
    <source>
        <dbReference type="EMBL" id="KGM03783.1"/>
    </source>
</evidence>
<dbReference type="EMBL" id="AXNT01000004">
    <property type="protein sequence ID" value="KGM03783.1"/>
    <property type="molecule type" value="Genomic_DNA"/>
</dbReference>
<dbReference type="AlphaFoldDB" id="A0A0A0BC78"/>
<gene>
    <name evidence="3" type="ORF">Q760_11920</name>
</gene>
<feature type="transmembrane region" description="Helical" evidence="2">
    <location>
        <begin position="96"/>
        <end position="116"/>
    </location>
</feature>
<keyword evidence="2" id="KW-1133">Transmembrane helix</keyword>
<dbReference type="PANTHER" id="PTHR36974">
    <property type="entry name" value="MEMBRANE PROTEIN-RELATED"/>
    <property type="match status" value="1"/>
</dbReference>
<name>A0A0A0BC78_9CELL</name>
<proteinExistence type="predicted"/>
<dbReference type="STRING" id="1408250.Q760_11920"/>
<protein>
    <submittedName>
        <fullName evidence="3">DoxX protein</fullName>
    </submittedName>
</protein>
<feature type="transmembrane region" description="Helical" evidence="2">
    <location>
        <begin position="70"/>
        <end position="89"/>
    </location>
</feature>
<comment type="caution">
    <text evidence="3">The sequence shown here is derived from an EMBL/GenBank/DDBJ whole genome shotgun (WGS) entry which is preliminary data.</text>
</comment>